<dbReference type="InterPro" id="IPR051788">
    <property type="entry name" value="MFS_Transporter"/>
</dbReference>
<dbReference type="InterPro" id="IPR020846">
    <property type="entry name" value="MFS_dom"/>
</dbReference>
<feature type="domain" description="Major facilitator superfamily (MFS) profile" evidence="6">
    <location>
        <begin position="204"/>
        <end position="386"/>
    </location>
</feature>
<dbReference type="Pfam" id="PF07690">
    <property type="entry name" value="MFS_1"/>
    <property type="match status" value="1"/>
</dbReference>
<dbReference type="CDD" id="cd17393">
    <property type="entry name" value="MFS_MosC_like"/>
    <property type="match status" value="1"/>
</dbReference>
<accession>A0A849KXI1</accession>
<organism evidence="7 8">
    <name type="scientific">Halovulum dunhuangense</name>
    <dbReference type="NCBI Taxonomy" id="1505036"/>
    <lineage>
        <taxon>Bacteria</taxon>
        <taxon>Pseudomonadati</taxon>
        <taxon>Pseudomonadota</taxon>
        <taxon>Alphaproteobacteria</taxon>
        <taxon>Rhodobacterales</taxon>
        <taxon>Paracoccaceae</taxon>
        <taxon>Halovulum</taxon>
    </lineage>
</organism>
<proteinExistence type="predicted"/>
<feature type="transmembrane region" description="Helical" evidence="5">
    <location>
        <begin position="291"/>
        <end position="312"/>
    </location>
</feature>
<dbReference type="PANTHER" id="PTHR23514">
    <property type="entry name" value="BYPASS OF STOP CODON PROTEIN 6"/>
    <property type="match status" value="1"/>
</dbReference>
<dbReference type="GO" id="GO:0022857">
    <property type="term" value="F:transmembrane transporter activity"/>
    <property type="evidence" value="ECO:0007669"/>
    <property type="project" value="InterPro"/>
</dbReference>
<evidence type="ECO:0000256" key="2">
    <source>
        <dbReference type="ARBA" id="ARBA00022692"/>
    </source>
</evidence>
<dbReference type="Gene3D" id="1.20.1250.20">
    <property type="entry name" value="MFS general substrate transporter like domains"/>
    <property type="match status" value="2"/>
</dbReference>
<dbReference type="InterPro" id="IPR011701">
    <property type="entry name" value="MFS"/>
</dbReference>
<feature type="transmembrane region" description="Helical" evidence="5">
    <location>
        <begin position="352"/>
        <end position="377"/>
    </location>
</feature>
<protein>
    <submittedName>
        <fullName evidence="7">MFS transporter</fullName>
    </submittedName>
</protein>
<dbReference type="Proteomes" id="UP000572377">
    <property type="component" value="Unassembled WGS sequence"/>
</dbReference>
<dbReference type="GO" id="GO:0016020">
    <property type="term" value="C:membrane"/>
    <property type="evidence" value="ECO:0007669"/>
    <property type="project" value="UniProtKB-SubCell"/>
</dbReference>
<feature type="transmembrane region" description="Helical" evidence="5">
    <location>
        <begin position="96"/>
        <end position="114"/>
    </location>
</feature>
<keyword evidence="3 5" id="KW-1133">Transmembrane helix</keyword>
<evidence type="ECO:0000256" key="1">
    <source>
        <dbReference type="ARBA" id="ARBA00004141"/>
    </source>
</evidence>
<comment type="caution">
    <text evidence="7">The sequence shown here is derived from an EMBL/GenBank/DDBJ whole genome shotgun (WGS) entry which is preliminary data.</text>
</comment>
<feature type="transmembrane region" description="Helical" evidence="5">
    <location>
        <begin position="324"/>
        <end position="346"/>
    </location>
</feature>
<dbReference type="RefSeq" id="WP_171322107.1">
    <property type="nucleotide sequence ID" value="NZ_JABFBC010000001.1"/>
</dbReference>
<gene>
    <name evidence="7" type="ORF">HMH01_02395</name>
</gene>
<keyword evidence="8" id="KW-1185">Reference proteome</keyword>
<dbReference type="PROSITE" id="PS50850">
    <property type="entry name" value="MFS"/>
    <property type="match status" value="1"/>
</dbReference>
<feature type="transmembrane region" description="Helical" evidence="5">
    <location>
        <begin position="72"/>
        <end position="90"/>
    </location>
</feature>
<sequence>MPRLNPLAALRVVFAMNALGIAVWFPRIPDVKADLGVDLLTLSICFFMLPLGTMAGFFVAPRVLARLGVKRVCSLGGPAFILLFVLPALAPSALALGLALFVVGLVVAPVEVAMNAKAAEIERVRGRRIMAGCHGAWSVGSMSGALIGGGAAALGLSFLAQQMLLAPLFALIAWRAALALPDDLPGDPAAVAGRPRLSLPQGALLAVCALPLGALMIEGAMMEWSALFLRGDVGLGPFAAGAVFSCFALAMATGRFLGDGLAERLGAGRVLVGSAALGTLGMFGFAMAGGLVPALVCALVLGLGVANIYPLAMSMAAEVPGRAPGDAIATVAFIGFTSFLVGPPLIGTVGSLLGLPVALALLTPLALYPLFMARGVLPVLARPRQA</sequence>
<dbReference type="EMBL" id="JABFBC010000001">
    <property type="protein sequence ID" value="NNU79277.1"/>
    <property type="molecule type" value="Genomic_DNA"/>
</dbReference>
<name>A0A849KXI1_9RHOB</name>
<feature type="transmembrane region" description="Helical" evidence="5">
    <location>
        <begin position="135"/>
        <end position="158"/>
    </location>
</feature>
<evidence type="ECO:0000313" key="7">
    <source>
        <dbReference type="EMBL" id="NNU79277.1"/>
    </source>
</evidence>
<evidence type="ECO:0000256" key="4">
    <source>
        <dbReference type="ARBA" id="ARBA00023136"/>
    </source>
</evidence>
<feature type="transmembrane region" description="Helical" evidence="5">
    <location>
        <begin position="39"/>
        <end position="60"/>
    </location>
</feature>
<reference evidence="7 8" key="1">
    <citation type="submission" date="2020-05" db="EMBL/GenBank/DDBJ databases">
        <title>Gimesia benthica sp. nov., a novel planctomycete isolated from a deep-sea water sample of the Northwest Indian Ocean.</title>
        <authorList>
            <person name="Wang J."/>
            <person name="Ruan C."/>
            <person name="Song L."/>
            <person name="Zhu Y."/>
            <person name="Li A."/>
            <person name="Zheng X."/>
            <person name="Wang L."/>
            <person name="Lu Z."/>
            <person name="Huang Y."/>
            <person name="Du W."/>
            <person name="Zhou Y."/>
            <person name="Huang L."/>
            <person name="Dai X."/>
        </authorList>
    </citation>
    <scope>NUCLEOTIDE SEQUENCE [LARGE SCALE GENOMIC DNA]</scope>
    <source>
        <strain evidence="7 8">YYQ-30</strain>
    </source>
</reference>
<evidence type="ECO:0000313" key="8">
    <source>
        <dbReference type="Proteomes" id="UP000572377"/>
    </source>
</evidence>
<dbReference type="AlphaFoldDB" id="A0A849KXI1"/>
<dbReference type="InterPro" id="IPR036259">
    <property type="entry name" value="MFS_trans_sf"/>
</dbReference>
<keyword evidence="2 5" id="KW-0812">Transmembrane</keyword>
<evidence type="ECO:0000256" key="3">
    <source>
        <dbReference type="ARBA" id="ARBA00022989"/>
    </source>
</evidence>
<feature type="transmembrane region" description="Helical" evidence="5">
    <location>
        <begin position="7"/>
        <end position="27"/>
    </location>
</feature>
<feature type="transmembrane region" description="Helical" evidence="5">
    <location>
        <begin position="234"/>
        <end position="254"/>
    </location>
</feature>
<evidence type="ECO:0000256" key="5">
    <source>
        <dbReference type="SAM" id="Phobius"/>
    </source>
</evidence>
<dbReference type="SUPFAM" id="SSF103473">
    <property type="entry name" value="MFS general substrate transporter"/>
    <property type="match status" value="1"/>
</dbReference>
<evidence type="ECO:0000259" key="6">
    <source>
        <dbReference type="PROSITE" id="PS50850"/>
    </source>
</evidence>
<feature type="transmembrane region" description="Helical" evidence="5">
    <location>
        <begin position="266"/>
        <end position="285"/>
    </location>
</feature>
<comment type="subcellular location">
    <subcellularLocation>
        <location evidence="1">Membrane</location>
        <topology evidence="1">Multi-pass membrane protein</topology>
    </subcellularLocation>
</comment>
<dbReference type="PANTHER" id="PTHR23514:SF13">
    <property type="entry name" value="INNER MEMBRANE PROTEIN YBJJ"/>
    <property type="match status" value="1"/>
</dbReference>
<keyword evidence="4 5" id="KW-0472">Membrane</keyword>